<feature type="region of interest" description="Disordered" evidence="1">
    <location>
        <begin position="61"/>
        <end position="84"/>
    </location>
</feature>
<evidence type="ECO:0000313" key="3">
    <source>
        <dbReference type="Proteomes" id="UP001372338"/>
    </source>
</evidence>
<evidence type="ECO:0000256" key="1">
    <source>
        <dbReference type="SAM" id="MobiDB-lite"/>
    </source>
</evidence>
<dbReference type="Proteomes" id="UP001372338">
    <property type="component" value="Unassembled WGS sequence"/>
</dbReference>
<sequence length="262" mass="28082">MPRGIRILDELARDLESKKKTVKVPENWLDRLRSKRGIPTGDTPDLETFIQSIRNDDVQLPRPRRDGENQVIGTRRPRKQARPTRVQICPPSTASTSAAGGGAAGAFTSVGVTSVMDITTQLETTMVVSVEEEAQREENVPVAAADVEAVDPAEVADMEVDPAAAIEVADVEAVDPAAGAADPPMNMEPIQEEEEGEGEETEDEDEEEEVEVIEVGEEEGSDVTTVTDDVAVIVISDSDETVSAHDVDDTDGSDTTATDISE</sequence>
<gene>
    <name evidence="2" type="ORF">RIF29_11345</name>
</gene>
<organism evidence="2 3">
    <name type="scientific">Crotalaria pallida</name>
    <name type="common">Smooth rattlebox</name>
    <name type="synonym">Crotalaria striata</name>
    <dbReference type="NCBI Taxonomy" id="3830"/>
    <lineage>
        <taxon>Eukaryota</taxon>
        <taxon>Viridiplantae</taxon>
        <taxon>Streptophyta</taxon>
        <taxon>Embryophyta</taxon>
        <taxon>Tracheophyta</taxon>
        <taxon>Spermatophyta</taxon>
        <taxon>Magnoliopsida</taxon>
        <taxon>eudicotyledons</taxon>
        <taxon>Gunneridae</taxon>
        <taxon>Pentapetalae</taxon>
        <taxon>rosids</taxon>
        <taxon>fabids</taxon>
        <taxon>Fabales</taxon>
        <taxon>Fabaceae</taxon>
        <taxon>Papilionoideae</taxon>
        <taxon>50 kb inversion clade</taxon>
        <taxon>genistoids sensu lato</taxon>
        <taxon>core genistoids</taxon>
        <taxon>Crotalarieae</taxon>
        <taxon>Crotalaria</taxon>
    </lineage>
</organism>
<evidence type="ECO:0000313" key="2">
    <source>
        <dbReference type="EMBL" id="KAK7282507.1"/>
    </source>
</evidence>
<dbReference type="EMBL" id="JAYWIO010000002">
    <property type="protein sequence ID" value="KAK7282507.1"/>
    <property type="molecule type" value="Genomic_DNA"/>
</dbReference>
<protein>
    <submittedName>
        <fullName evidence="2">Uncharacterized protein</fullName>
    </submittedName>
</protein>
<feature type="region of interest" description="Disordered" evidence="1">
    <location>
        <begin position="177"/>
        <end position="262"/>
    </location>
</feature>
<proteinExistence type="predicted"/>
<feature type="compositionally biased region" description="Low complexity" evidence="1">
    <location>
        <begin position="222"/>
        <end position="236"/>
    </location>
</feature>
<comment type="caution">
    <text evidence="2">The sequence shown here is derived from an EMBL/GenBank/DDBJ whole genome shotgun (WGS) entry which is preliminary data.</text>
</comment>
<dbReference type="AlphaFoldDB" id="A0AAN9IM13"/>
<accession>A0AAN9IM13</accession>
<keyword evidence="3" id="KW-1185">Reference proteome</keyword>
<name>A0AAN9IM13_CROPI</name>
<reference evidence="2 3" key="1">
    <citation type="submission" date="2024-01" db="EMBL/GenBank/DDBJ databases">
        <title>The genomes of 5 underutilized Papilionoideae crops provide insights into root nodulation and disease resistanc.</title>
        <authorList>
            <person name="Yuan L."/>
        </authorList>
    </citation>
    <scope>NUCLEOTIDE SEQUENCE [LARGE SCALE GENOMIC DNA]</scope>
    <source>
        <strain evidence="2">ZHUSHIDOU_FW_LH</strain>
        <tissue evidence="2">Leaf</tissue>
    </source>
</reference>
<feature type="compositionally biased region" description="Low complexity" evidence="1">
    <location>
        <begin position="253"/>
        <end position="262"/>
    </location>
</feature>
<feature type="compositionally biased region" description="Acidic residues" evidence="1">
    <location>
        <begin position="190"/>
        <end position="221"/>
    </location>
</feature>